<protein>
    <submittedName>
        <fullName evidence="2">Uncharacterized protein</fullName>
    </submittedName>
</protein>
<dbReference type="Proteomes" id="UP000199259">
    <property type="component" value="Unassembled WGS sequence"/>
</dbReference>
<dbReference type="AlphaFoldDB" id="A0A7Z7FC90"/>
<evidence type="ECO:0000313" key="3">
    <source>
        <dbReference type="Proteomes" id="UP000199259"/>
    </source>
</evidence>
<feature type="transmembrane region" description="Helical" evidence="1">
    <location>
        <begin position="79"/>
        <end position="99"/>
    </location>
</feature>
<keyword evidence="3" id="KW-1185">Reference proteome</keyword>
<sequence>MSEVSLALIPSINKKTVIASFVTIGWSYIALIAATAIGIVSYHEVKYLFWGISLSLPICVLLMANPNSQNLNDKDEKKAIIAMIVTFAVFVIVALAAMLQGNI</sequence>
<dbReference type="RefSeq" id="WP_091709536.1">
    <property type="nucleotide sequence ID" value="NZ_FNCA01000003.1"/>
</dbReference>
<accession>A0A7Z7FC90</accession>
<evidence type="ECO:0000256" key="1">
    <source>
        <dbReference type="SAM" id="Phobius"/>
    </source>
</evidence>
<reference evidence="2 3" key="1">
    <citation type="submission" date="2016-10" db="EMBL/GenBank/DDBJ databases">
        <authorList>
            <person name="Varghese N."/>
            <person name="Submissions S."/>
        </authorList>
    </citation>
    <scope>NUCLEOTIDE SEQUENCE [LARGE SCALE GENOMIC DNA]</scope>
    <source>
        <strain evidence="2 3">PL 12/M</strain>
    </source>
</reference>
<comment type="caution">
    <text evidence="2">The sequence shown here is derived from an EMBL/GenBank/DDBJ whole genome shotgun (WGS) entry which is preliminary data.</text>
</comment>
<feature type="transmembrane region" description="Helical" evidence="1">
    <location>
        <begin position="47"/>
        <end position="67"/>
    </location>
</feature>
<organism evidence="2 3">
    <name type="scientific">Methanolobus vulcani</name>
    <dbReference type="NCBI Taxonomy" id="38026"/>
    <lineage>
        <taxon>Archaea</taxon>
        <taxon>Methanobacteriati</taxon>
        <taxon>Methanobacteriota</taxon>
        <taxon>Stenosarchaea group</taxon>
        <taxon>Methanomicrobia</taxon>
        <taxon>Methanosarcinales</taxon>
        <taxon>Methanosarcinaceae</taxon>
        <taxon>Methanolobus</taxon>
    </lineage>
</organism>
<feature type="transmembrane region" description="Helical" evidence="1">
    <location>
        <begin position="21"/>
        <end position="41"/>
    </location>
</feature>
<keyword evidence="1" id="KW-1133">Transmembrane helix</keyword>
<name>A0A7Z7FC90_9EURY</name>
<evidence type="ECO:0000313" key="2">
    <source>
        <dbReference type="EMBL" id="SDF70649.1"/>
    </source>
</evidence>
<dbReference type="OrthoDB" id="125806at2157"/>
<dbReference type="EMBL" id="FNCA01000003">
    <property type="protein sequence ID" value="SDF70649.1"/>
    <property type="molecule type" value="Genomic_DNA"/>
</dbReference>
<proteinExistence type="predicted"/>
<keyword evidence="1" id="KW-0812">Transmembrane</keyword>
<gene>
    <name evidence="2" type="ORF">SAMN04488589_1183</name>
</gene>
<keyword evidence="1" id="KW-0472">Membrane</keyword>